<name>A0A7N0USH4_KALFE</name>
<keyword evidence="2" id="KW-1185">Reference proteome</keyword>
<protein>
    <submittedName>
        <fullName evidence="1">Uncharacterized protein</fullName>
    </submittedName>
</protein>
<dbReference type="EnsemblPlants" id="Kaladp0080s0084.1.v1.1">
    <property type="protein sequence ID" value="Kaladp0080s0084.1.v1.1.CDS.1"/>
    <property type="gene ID" value="Kaladp0080s0084.v1.1"/>
</dbReference>
<dbReference type="AlphaFoldDB" id="A0A7N0USH4"/>
<evidence type="ECO:0000313" key="2">
    <source>
        <dbReference type="Proteomes" id="UP000594263"/>
    </source>
</evidence>
<evidence type="ECO:0000313" key="1">
    <source>
        <dbReference type="EnsemblPlants" id="Kaladp0080s0084.1.v1.1.CDS.1"/>
    </source>
</evidence>
<accession>A0A7N0USH4</accession>
<proteinExistence type="predicted"/>
<organism evidence="1 2">
    <name type="scientific">Kalanchoe fedtschenkoi</name>
    <name type="common">Lavender scallops</name>
    <name type="synonym">South American air plant</name>
    <dbReference type="NCBI Taxonomy" id="63787"/>
    <lineage>
        <taxon>Eukaryota</taxon>
        <taxon>Viridiplantae</taxon>
        <taxon>Streptophyta</taxon>
        <taxon>Embryophyta</taxon>
        <taxon>Tracheophyta</taxon>
        <taxon>Spermatophyta</taxon>
        <taxon>Magnoliopsida</taxon>
        <taxon>eudicotyledons</taxon>
        <taxon>Gunneridae</taxon>
        <taxon>Pentapetalae</taxon>
        <taxon>Saxifragales</taxon>
        <taxon>Crassulaceae</taxon>
        <taxon>Kalanchoe</taxon>
    </lineage>
</organism>
<reference evidence="1" key="1">
    <citation type="submission" date="2021-01" db="UniProtKB">
        <authorList>
            <consortium name="EnsemblPlants"/>
        </authorList>
    </citation>
    <scope>IDENTIFICATION</scope>
</reference>
<dbReference type="Gramene" id="Kaladp0080s0084.1.v1.1">
    <property type="protein sequence ID" value="Kaladp0080s0084.1.v1.1.CDS.1"/>
    <property type="gene ID" value="Kaladp0080s0084.v1.1"/>
</dbReference>
<dbReference type="Proteomes" id="UP000594263">
    <property type="component" value="Unplaced"/>
</dbReference>
<sequence>MIARSDPPRSAPTSHDSVKIYDLSSATEINSLIAQYSPTITVLSFYTPANLSLPCNLISTVANKAICIYNSDLLCCSKH</sequence>